<keyword evidence="4" id="KW-1185">Reference proteome</keyword>
<dbReference type="GO" id="GO:0004751">
    <property type="term" value="F:ribose-5-phosphate isomerase activity"/>
    <property type="evidence" value="ECO:0007669"/>
    <property type="project" value="UniProtKB-EC"/>
</dbReference>
<dbReference type="NCBIfam" id="NF004051">
    <property type="entry name" value="PRK05571.1"/>
    <property type="match status" value="1"/>
</dbReference>
<evidence type="ECO:0000256" key="1">
    <source>
        <dbReference type="ARBA" id="ARBA00008754"/>
    </source>
</evidence>
<dbReference type="InterPro" id="IPR003500">
    <property type="entry name" value="RpiB_LacA_LacB"/>
</dbReference>
<dbReference type="InterPro" id="IPR036569">
    <property type="entry name" value="RpiB_LacA_LacB_sf"/>
</dbReference>
<dbReference type="PIRSF" id="PIRSF005384">
    <property type="entry name" value="RpiB_LacA_B"/>
    <property type="match status" value="1"/>
</dbReference>
<dbReference type="NCBIfam" id="TIGR00689">
    <property type="entry name" value="rpiB_lacA_lacB"/>
    <property type="match status" value="1"/>
</dbReference>
<dbReference type="RefSeq" id="WP_307682825.1">
    <property type="nucleotide sequence ID" value="NZ_JAUSQX010000001.1"/>
</dbReference>
<organism evidence="3 4">
    <name type="scientific">Trueperella bonasi</name>
    <dbReference type="NCBI Taxonomy" id="312286"/>
    <lineage>
        <taxon>Bacteria</taxon>
        <taxon>Bacillati</taxon>
        <taxon>Actinomycetota</taxon>
        <taxon>Actinomycetes</taxon>
        <taxon>Actinomycetales</taxon>
        <taxon>Actinomycetaceae</taxon>
        <taxon>Trueperella</taxon>
    </lineage>
</organism>
<dbReference type="Proteomes" id="UP001243212">
    <property type="component" value="Unassembled WGS sequence"/>
</dbReference>
<dbReference type="Gene3D" id="3.40.1400.10">
    <property type="entry name" value="Sugar-phosphate isomerase, RpiB/LacA/LacB"/>
    <property type="match status" value="1"/>
</dbReference>
<evidence type="ECO:0000256" key="2">
    <source>
        <dbReference type="ARBA" id="ARBA00023235"/>
    </source>
</evidence>
<comment type="caution">
    <text evidence="3">The sequence shown here is derived from an EMBL/GenBank/DDBJ whole genome shotgun (WGS) entry which is preliminary data.</text>
</comment>
<evidence type="ECO:0000313" key="4">
    <source>
        <dbReference type="Proteomes" id="UP001243212"/>
    </source>
</evidence>
<comment type="similarity">
    <text evidence="1">Belongs to the LacAB/RpiB family.</text>
</comment>
<evidence type="ECO:0000313" key="3">
    <source>
        <dbReference type="EMBL" id="MDP9806614.1"/>
    </source>
</evidence>
<dbReference type="EC" id="5.3.1.6" evidence="3"/>
<name>A0ABT9NGT4_9ACTO</name>
<dbReference type="EMBL" id="JAUSQX010000001">
    <property type="protein sequence ID" value="MDP9806614.1"/>
    <property type="molecule type" value="Genomic_DNA"/>
</dbReference>
<keyword evidence="2 3" id="KW-0413">Isomerase</keyword>
<dbReference type="PANTHER" id="PTHR43732">
    <property type="entry name" value="RIBOSE 5-PHOSPHATE ISOMERASE-RELATED"/>
    <property type="match status" value="1"/>
</dbReference>
<accession>A0ABT9NGT4</accession>
<proteinExistence type="inferred from homology"/>
<sequence length="147" mass="15796">MKLAFGGDPNASELKEILKAKAEELGHEVHDLGSDDPIYANVAIDVAKAVAAKEYDRGILVCGTGIGVGIAANKVEGAYCAMIHDVYQAERAVLSNNANMISMGSQVIGTKLAEKLLEEYLKYEFDPNSRSKEKIDAICSFEAGDEK</sequence>
<dbReference type="Pfam" id="PF02502">
    <property type="entry name" value="LacAB_rpiB"/>
    <property type="match status" value="1"/>
</dbReference>
<dbReference type="InterPro" id="IPR051812">
    <property type="entry name" value="SPI_LacAB/RpiB"/>
</dbReference>
<protein>
    <submittedName>
        <fullName evidence="3">Ribose 5-phosphate isomerase B</fullName>
        <ecNumber evidence="3">5.3.1.6</ecNumber>
    </submittedName>
</protein>
<dbReference type="PANTHER" id="PTHR43732:SF1">
    <property type="entry name" value="RIBOSE 5-PHOSPHATE ISOMERASE"/>
    <property type="match status" value="1"/>
</dbReference>
<dbReference type="SUPFAM" id="SSF89623">
    <property type="entry name" value="Ribose/Galactose isomerase RpiB/AlsB"/>
    <property type="match status" value="1"/>
</dbReference>
<reference evidence="3 4" key="1">
    <citation type="submission" date="2023-07" db="EMBL/GenBank/DDBJ databases">
        <title>Sequencing the genomes of 1000 actinobacteria strains.</title>
        <authorList>
            <person name="Klenk H.-P."/>
        </authorList>
    </citation>
    <scope>NUCLEOTIDE SEQUENCE [LARGE SCALE GENOMIC DNA]</scope>
    <source>
        <strain evidence="3 4">DSM 17163</strain>
    </source>
</reference>
<gene>
    <name evidence="3" type="ORF">J2S70_001196</name>
</gene>